<protein>
    <submittedName>
        <fullName evidence="1">Uncharacterized protein</fullName>
    </submittedName>
</protein>
<dbReference type="RefSeq" id="WP_238896758.1">
    <property type="nucleotide sequence ID" value="NZ_JAKOGG010000008.1"/>
</dbReference>
<sequence>MSSSTPVVYKLLQSLAGVAALLLASFAVMQLVGKVNSATAQGFCDDTLMTSLPSPNGHWLAEVHFSNCDISVPKRWKSYLHLTNLHSGEVFRSTVVMLGRQDDLRLEWAPESLKVSGVNLQELQRIEQPQALRVELADPVI</sequence>
<reference evidence="1 2" key="1">
    <citation type="submission" date="2022-02" db="EMBL/GenBank/DDBJ databases">
        <authorList>
            <person name="Zhuang L."/>
        </authorList>
    </citation>
    <scope>NUCLEOTIDE SEQUENCE [LARGE SCALE GENOMIC DNA]</scope>
    <source>
        <strain evidence="1 2">C32</strain>
    </source>
</reference>
<reference evidence="2" key="2">
    <citation type="submission" date="2023-07" db="EMBL/GenBank/DDBJ databases">
        <title>Shewanella mangrovi sp. nov., an acetaldehyde- degrading bacterium isolated from mangrove sediment.</title>
        <authorList>
            <person name="Liu Y."/>
        </authorList>
    </citation>
    <scope>NUCLEOTIDE SEQUENCE [LARGE SCALE GENOMIC DNA]</scope>
    <source>
        <strain evidence="2">C32</strain>
    </source>
</reference>
<gene>
    <name evidence="1" type="ORF">L9G74_12555</name>
</gene>
<evidence type="ECO:0000313" key="2">
    <source>
        <dbReference type="Proteomes" id="UP001201549"/>
    </source>
</evidence>
<name>A0ABT2FLR7_9GAMM</name>
<dbReference type="Proteomes" id="UP001201549">
    <property type="component" value="Unassembled WGS sequence"/>
</dbReference>
<keyword evidence="2" id="KW-1185">Reference proteome</keyword>
<organism evidence="1 2">
    <name type="scientific">Shewanella electrica</name>
    <dbReference type="NCBI Taxonomy" id="515560"/>
    <lineage>
        <taxon>Bacteria</taxon>
        <taxon>Pseudomonadati</taxon>
        <taxon>Pseudomonadota</taxon>
        <taxon>Gammaproteobacteria</taxon>
        <taxon>Alteromonadales</taxon>
        <taxon>Shewanellaceae</taxon>
        <taxon>Shewanella</taxon>
    </lineage>
</organism>
<accession>A0ABT2FLR7</accession>
<proteinExistence type="predicted"/>
<comment type="caution">
    <text evidence="1">The sequence shown here is derived from an EMBL/GenBank/DDBJ whole genome shotgun (WGS) entry which is preliminary data.</text>
</comment>
<evidence type="ECO:0000313" key="1">
    <source>
        <dbReference type="EMBL" id="MCS4557277.1"/>
    </source>
</evidence>
<dbReference type="EMBL" id="JAKOGG010000008">
    <property type="protein sequence ID" value="MCS4557277.1"/>
    <property type="molecule type" value="Genomic_DNA"/>
</dbReference>